<feature type="signal peptide" evidence="2">
    <location>
        <begin position="1"/>
        <end position="21"/>
    </location>
</feature>
<evidence type="ECO:0000256" key="2">
    <source>
        <dbReference type="SAM" id="SignalP"/>
    </source>
</evidence>
<evidence type="ECO:0000313" key="3">
    <source>
        <dbReference type="EMBL" id="GBL83101.1"/>
    </source>
</evidence>
<dbReference type="AlphaFoldDB" id="A0A4Y2ASX6"/>
<gene>
    <name evidence="3" type="ORF">AVEN_165321_1</name>
</gene>
<proteinExistence type="predicted"/>
<dbReference type="EMBL" id="BGPR01000031">
    <property type="protein sequence ID" value="GBL83101.1"/>
    <property type="molecule type" value="Genomic_DNA"/>
</dbReference>
<protein>
    <submittedName>
        <fullName evidence="3">Uncharacterized protein</fullName>
    </submittedName>
</protein>
<accession>A0A4Y2ASX6</accession>
<evidence type="ECO:0000313" key="4">
    <source>
        <dbReference type="Proteomes" id="UP000499080"/>
    </source>
</evidence>
<feature type="region of interest" description="Disordered" evidence="1">
    <location>
        <begin position="104"/>
        <end position="123"/>
    </location>
</feature>
<reference evidence="3 4" key="1">
    <citation type="journal article" date="2019" name="Sci. Rep.">
        <title>Orb-weaving spider Araneus ventricosus genome elucidates the spidroin gene catalogue.</title>
        <authorList>
            <person name="Kono N."/>
            <person name="Nakamura H."/>
            <person name="Ohtoshi R."/>
            <person name="Moran D.A.P."/>
            <person name="Shinohara A."/>
            <person name="Yoshida Y."/>
            <person name="Fujiwara M."/>
            <person name="Mori M."/>
            <person name="Tomita M."/>
            <person name="Arakawa K."/>
        </authorList>
    </citation>
    <scope>NUCLEOTIDE SEQUENCE [LARGE SCALE GENOMIC DNA]</scope>
</reference>
<sequence length="123" mass="13596">MGVRSLILLLCGLTHVKVTVRKVTYAVDLRWDRASSLEPFDPETLPLGHRGRGFETVPVETAANEIVSLAKIVGLEVENSIDELEEGHNQELTTEELTELHCASEQEVVEESLSEKGEVTAKQ</sequence>
<name>A0A4Y2ASX6_ARAVE</name>
<keyword evidence="2" id="KW-0732">Signal</keyword>
<organism evidence="3 4">
    <name type="scientific">Araneus ventricosus</name>
    <name type="common">Orbweaver spider</name>
    <name type="synonym">Epeira ventricosa</name>
    <dbReference type="NCBI Taxonomy" id="182803"/>
    <lineage>
        <taxon>Eukaryota</taxon>
        <taxon>Metazoa</taxon>
        <taxon>Ecdysozoa</taxon>
        <taxon>Arthropoda</taxon>
        <taxon>Chelicerata</taxon>
        <taxon>Arachnida</taxon>
        <taxon>Araneae</taxon>
        <taxon>Araneomorphae</taxon>
        <taxon>Entelegynae</taxon>
        <taxon>Araneoidea</taxon>
        <taxon>Araneidae</taxon>
        <taxon>Araneus</taxon>
    </lineage>
</organism>
<keyword evidence="4" id="KW-1185">Reference proteome</keyword>
<evidence type="ECO:0000256" key="1">
    <source>
        <dbReference type="SAM" id="MobiDB-lite"/>
    </source>
</evidence>
<feature type="compositionally biased region" description="Basic and acidic residues" evidence="1">
    <location>
        <begin position="113"/>
        <end position="123"/>
    </location>
</feature>
<feature type="chain" id="PRO_5021359711" evidence="2">
    <location>
        <begin position="22"/>
        <end position="123"/>
    </location>
</feature>
<dbReference type="Proteomes" id="UP000499080">
    <property type="component" value="Unassembled WGS sequence"/>
</dbReference>
<comment type="caution">
    <text evidence="3">The sequence shown here is derived from an EMBL/GenBank/DDBJ whole genome shotgun (WGS) entry which is preliminary data.</text>
</comment>